<dbReference type="AlphaFoldDB" id="A0A2N7FJK1"/>
<feature type="compositionally biased region" description="Basic residues" evidence="2">
    <location>
        <begin position="1"/>
        <end position="10"/>
    </location>
</feature>
<feature type="compositionally biased region" description="Basic and acidic residues" evidence="2">
    <location>
        <begin position="11"/>
        <end position="22"/>
    </location>
</feature>
<proteinExistence type="predicted"/>
<protein>
    <submittedName>
        <fullName evidence="3">Uncharacterized protein</fullName>
    </submittedName>
</protein>
<dbReference type="Proteomes" id="UP000235330">
    <property type="component" value="Unassembled WGS sequence"/>
</dbReference>
<dbReference type="RefSeq" id="WP_102515549.1">
    <property type="nucleotide sequence ID" value="NZ_CAWNSM010000010.1"/>
</dbReference>
<gene>
    <name evidence="3" type="ORF">BCU17_13185</name>
</gene>
<comment type="caution">
    <text evidence="3">The sequence shown here is derived from an EMBL/GenBank/DDBJ whole genome shotgun (WGS) entry which is preliminary data.</text>
</comment>
<accession>A0A2N7FJK1</accession>
<name>A0A2N7FJK1_VIBSP</name>
<evidence type="ECO:0000313" key="3">
    <source>
        <dbReference type="EMBL" id="PMJ69486.1"/>
    </source>
</evidence>
<evidence type="ECO:0000313" key="4">
    <source>
        <dbReference type="Proteomes" id="UP000235330"/>
    </source>
</evidence>
<organism evidence="3 4">
    <name type="scientific">Vibrio splendidus</name>
    <dbReference type="NCBI Taxonomy" id="29497"/>
    <lineage>
        <taxon>Bacteria</taxon>
        <taxon>Pseudomonadati</taxon>
        <taxon>Pseudomonadota</taxon>
        <taxon>Gammaproteobacteria</taxon>
        <taxon>Vibrionales</taxon>
        <taxon>Vibrionaceae</taxon>
        <taxon>Vibrio</taxon>
    </lineage>
</organism>
<sequence>MSKNKPNKGHKNVDTSEEKKAAASARIEKRISILEGIVSEREANFSDMEGLPKKLTEFTDSNDWIVSGIDPESIRFGRGTYYQKWNRDRFENRLNNLFNRMKYPKKVDDKVTELTAKNHQLTRENESLMAANLCLDRKLSREVKLLKTQLDASIAANRRLQNQLNRKADVIPFTKPK</sequence>
<keyword evidence="1" id="KW-0175">Coiled coil</keyword>
<evidence type="ECO:0000256" key="2">
    <source>
        <dbReference type="SAM" id="MobiDB-lite"/>
    </source>
</evidence>
<dbReference type="EMBL" id="MCWU01000010">
    <property type="protein sequence ID" value="PMJ69486.1"/>
    <property type="molecule type" value="Genomic_DNA"/>
</dbReference>
<feature type="region of interest" description="Disordered" evidence="2">
    <location>
        <begin position="1"/>
        <end position="22"/>
    </location>
</feature>
<feature type="coiled-coil region" evidence="1">
    <location>
        <begin position="111"/>
        <end position="163"/>
    </location>
</feature>
<evidence type="ECO:0000256" key="1">
    <source>
        <dbReference type="SAM" id="Coils"/>
    </source>
</evidence>
<reference evidence="4" key="1">
    <citation type="submission" date="2016-07" db="EMBL/GenBank/DDBJ databases">
        <title>Nontailed viruses are major unrecognized killers of bacteria in the ocean.</title>
        <authorList>
            <person name="Kauffman K."/>
            <person name="Hussain F."/>
            <person name="Yang J."/>
            <person name="Arevalo P."/>
            <person name="Brown J."/>
            <person name="Cutler M."/>
            <person name="Kelly L."/>
            <person name="Polz M.F."/>
        </authorList>
    </citation>
    <scope>NUCLEOTIDE SEQUENCE [LARGE SCALE GENOMIC DNA]</scope>
    <source>
        <strain evidence="4">10N.261.55.E11</strain>
    </source>
</reference>